<feature type="transmembrane region" description="Helical" evidence="1">
    <location>
        <begin position="173"/>
        <end position="189"/>
    </location>
</feature>
<dbReference type="GO" id="GO:0016747">
    <property type="term" value="F:acyltransferase activity, transferring groups other than amino-acyl groups"/>
    <property type="evidence" value="ECO:0007669"/>
    <property type="project" value="InterPro"/>
</dbReference>
<feature type="transmembrane region" description="Helical" evidence="1">
    <location>
        <begin position="283"/>
        <end position="305"/>
    </location>
</feature>
<dbReference type="PANTHER" id="PTHR23028">
    <property type="entry name" value="ACETYLTRANSFERASE"/>
    <property type="match status" value="1"/>
</dbReference>
<dbReference type="PANTHER" id="PTHR23028:SF53">
    <property type="entry name" value="ACYL_TRANSF_3 DOMAIN-CONTAINING PROTEIN"/>
    <property type="match status" value="1"/>
</dbReference>
<evidence type="ECO:0000313" key="3">
    <source>
        <dbReference type="EMBL" id="MBB5223884.1"/>
    </source>
</evidence>
<protein>
    <submittedName>
        <fullName evidence="3">Peptidoglycan/LPS O-acetylase OafA/YrhL</fullName>
    </submittedName>
</protein>
<gene>
    <name evidence="3" type="ORF">HNP73_003838</name>
</gene>
<name>A0A840SRY1_9RHOB</name>
<dbReference type="AlphaFoldDB" id="A0A840SRY1"/>
<dbReference type="Pfam" id="PF01757">
    <property type="entry name" value="Acyl_transf_3"/>
    <property type="match status" value="1"/>
</dbReference>
<feature type="domain" description="Acyltransferase 3" evidence="2">
    <location>
        <begin position="1"/>
        <end position="305"/>
    </location>
</feature>
<keyword evidence="1" id="KW-0472">Membrane</keyword>
<dbReference type="InterPro" id="IPR002656">
    <property type="entry name" value="Acyl_transf_3_dom"/>
</dbReference>
<keyword evidence="1" id="KW-0812">Transmembrane</keyword>
<feature type="transmembrane region" description="Helical" evidence="1">
    <location>
        <begin position="221"/>
        <end position="240"/>
    </location>
</feature>
<evidence type="ECO:0000259" key="2">
    <source>
        <dbReference type="Pfam" id="PF01757"/>
    </source>
</evidence>
<accession>A0A840SRY1</accession>
<evidence type="ECO:0000256" key="1">
    <source>
        <dbReference type="SAM" id="Phobius"/>
    </source>
</evidence>
<dbReference type="InterPro" id="IPR050879">
    <property type="entry name" value="Acyltransferase_3"/>
</dbReference>
<dbReference type="GO" id="GO:0009103">
    <property type="term" value="P:lipopolysaccharide biosynthetic process"/>
    <property type="evidence" value="ECO:0007669"/>
    <property type="project" value="TreeGrafter"/>
</dbReference>
<dbReference type="Proteomes" id="UP000549457">
    <property type="component" value="Unassembled WGS sequence"/>
</dbReference>
<comment type="caution">
    <text evidence="3">The sequence shown here is derived from an EMBL/GenBank/DDBJ whole genome shotgun (WGS) entry which is preliminary data.</text>
</comment>
<dbReference type="GO" id="GO:0016020">
    <property type="term" value="C:membrane"/>
    <property type="evidence" value="ECO:0007669"/>
    <property type="project" value="TreeGrafter"/>
</dbReference>
<feature type="transmembrane region" description="Helical" evidence="1">
    <location>
        <begin position="27"/>
        <end position="50"/>
    </location>
</feature>
<keyword evidence="1" id="KW-1133">Transmembrane helix</keyword>
<reference evidence="3 4" key="1">
    <citation type="submission" date="2020-08" db="EMBL/GenBank/DDBJ databases">
        <title>Genomic Encyclopedia of Type Strains, Phase IV (KMG-IV): sequencing the most valuable type-strain genomes for metagenomic binning, comparative biology and taxonomic classification.</title>
        <authorList>
            <person name="Goeker M."/>
        </authorList>
    </citation>
    <scope>NUCLEOTIDE SEQUENCE [LARGE SCALE GENOMIC DNA]</scope>
    <source>
        <strain evidence="3 4">DSM 101730</strain>
    </source>
</reference>
<feature type="transmembrane region" description="Helical" evidence="1">
    <location>
        <begin position="117"/>
        <end position="136"/>
    </location>
</feature>
<keyword evidence="4" id="KW-1185">Reference proteome</keyword>
<feature type="transmembrane region" description="Helical" evidence="1">
    <location>
        <begin position="252"/>
        <end position="271"/>
    </location>
</feature>
<feature type="transmembrane region" description="Helical" evidence="1">
    <location>
        <begin position="196"/>
        <end position="215"/>
    </location>
</feature>
<dbReference type="RefSeq" id="WP_184153667.1">
    <property type="nucleotide sequence ID" value="NZ_JACHFM010000004.1"/>
</dbReference>
<sequence length="365" mass="38181">MRSIAVLAILLGHGGFGTFAGGDTAIAVFFVIAGYFATQTLVLSGGSFSIGEFYDRRARRMLPTLIVATTATLVAGSLLLAPDEIYGLFRQALASVALVSNMVVPGDSGTDPLLHTWSLSMAGQFFLTLPLAVLLLRRAGRRMTVAIVVVATAASFALGMTDTAAMGAVPLHHRLWQFGAGALVALVPFDPPRRPIAGILAALGLAAVLVPVLAAGPDVSLSGMGAVPTVLGTALVIWANRRETPARALLESSPVVFLGVISYSLYIWHWPMLIFARRLWGEFGVWGALVWLAATVVVAIVSWYFVEQPFRYRTGPIRSRVAVFAASLAGFASAAALAATVASGGIVAVSSGVSAAYAYAYDAGR</sequence>
<dbReference type="EMBL" id="JACHFM010000004">
    <property type="protein sequence ID" value="MBB5223884.1"/>
    <property type="molecule type" value="Genomic_DNA"/>
</dbReference>
<organism evidence="3 4">
    <name type="scientific">Amaricoccus macauensis</name>
    <dbReference type="NCBI Taxonomy" id="57001"/>
    <lineage>
        <taxon>Bacteria</taxon>
        <taxon>Pseudomonadati</taxon>
        <taxon>Pseudomonadota</taxon>
        <taxon>Alphaproteobacteria</taxon>
        <taxon>Rhodobacterales</taxon>
        <taxon>Paracoccaceae</taxon>
        <taxon>Amaricoccus</taxon>
    </lineage>
</organism>
<feature type="transmembrane region" description="Helical" evidence="1">
    <location>
        <begin position="62"/>
        <end position="81"/>
    </location>
</feature>
<proteinExistence type="predicted"/>
<evidence type="ECO:0000313" key="4">
    <source>
        <dbReference type="Proteomes" id="UP000549457"/>
    </source>
</evidence>
<feature type="transmembrane region" description="Helical" evidence="1">
    <location>
        <begin position="143"/>
        <end position="161"/>
    </location>
</feature>